<protein>
    <submittedName>
        <fullName evidence="1">Membrane protein</fullName>
    </submittedName>
</protein>
<dbReference type="EMBL" id="LUTY01001119">
    <property type="protein sequence ID" value="OAD22178.1"/>
    <property type="molecule type" value="Genomic_DNA"/>
</dbReference>
<dbReference type="Proteomes" id="UP000076962">
    <property type="component" value="Unassembled WGS sequence"/>
</dbReference>
<proteinExistence type="predicted"/>
<sequence length="87" mass="9340">MSLSGGTFTNESNTFRMIFNNRIGVAATALLIWLRGAVISDNPGIFSEIEGGVMPLITAFMSKFGVSNLIGNGVISLMRKSPFIDLI</sequence>
<accession>A0A176S2N0</accession>
<name>A0A176S2N0_9GAMM</name>
<reference evidence="1 2" key="1">
    <citation type="submission" date="2016-05" db="EMBL/GenBank/DDBJ databases">
        <title>Single-cell genome of chain-forming Candidatus Thiomargarita nelsonii and comparison to other large sulfur-oxidizing bacteria.</title>
        <authorList>
            <person name="Winkel M."/>
            <person name="Salman V."/>
            <person name="Woyke T."/>
            <person name="Schulz-Vogt H."/>
            <person name="Richter M."/>
            <person name="Flood B."/>
            <person name="Bailey J."/>
            <person name="Amann R."/>
            <person name="Mussmann M."/>
        </authorList>
    </citation>
    <scope>NUCLEOTIDE SEQUENCE [LARGE SCALE GENOMIC DNA]</scope>
    <source>
        <strain evidence="1 2">THI036</strain>
    </source>
</reference>
<evidence type="ECO:0000313" key="1">
    <source>
        <dbReference type="EMBL" id="OAD22178.1"/>
    </source>
</evidence>
<comment type="caution">
    <text evidence="1">The sequence shown here is derived from an EMBL/GenBank/DDBJ whole genome shotgun (WGS) entry which is preliminary data.</text>
</comment>
<keyword evidence="2" id="KW-1185">Reference proteome</keyword>
<gene>
    <name evidence="1" type="ORF">THIOM_002030</name>
</gene>
<organism evidence="1 2">
    <name type="scientific">Candidatus Thiomargarita nelsonii</name>
    <dbReference type="NCBI Taxonomy" id="1003181"/>
    <lineage>
        <taxon>Bacteria</taxon>
        <taxon>Pseudomonadati</taxon>
        <taxon>Pseudomonadota</taxon>
        <taxon>Gammaproteobacteria</taxon>
        <taxon>Thiotrichales</taxon>
        <taxon>Thiotrichaceae</taxon>
        <taxon>Thiomargarita</taxon>
    </lineage>
</organism>
<evidence type="ECO:0000313" key="2">
    <source>
        <dbReference type="Proteomes" id="UP000076962"/>
    </source>
</evidence>
<dbReference type="AlphaFoldDB" id="A0A176S2N0"/>